<protein>
    <submittedName>
        <fullName evidence="2">Uncharacterized protein</fullName>
    </submittedName>
</protein>
<keyword evidence="3" id="KW-1185">Reference proteome</keyword>
<evidence type="ECO:0000313" key="4">
    <source>
        <dbReference type="Proteomes" id="UP001181347"/>
    </source>
</evidence>
<sequence>MSTTKAIDLQKHIREGWRVRDFIDSLAPEVERIMSGRSWRKPFTSKQELAAWCRDNQPYYKKRIPGVNNYFARLYNLK</sequence>
<evidence type="ECO:0000313" key="2">
    <source>
        <dbReference type="EMBL" id="MDU0258689.1"/>
    </source>
</evidence>
<dbReference type="Proteomes" id="UP000324870">
    <property type="component" value="Unassembled WGS sequence"/>
</dbReference>
<name>A0AAE4RVW3_9BACT</name>
<dbReference type="AlphaFoldDB" id="A0AAE4RVW3"/>
<comment type="caution">
    <text evidence="2">The sequence shown here is derived from an EMBL/GenBank/DDBJ whole genome shotgun (WGS) entry which is preliminary data.</text>
</comment>
<evidence type="ECO:0000313" key="3">
    <source>
        <dbReference type="Proteomes" id="UP000324870"/>
    </source>
</evidence>
<organism evidence="2 4">
    <name type="scientific">Alistipes finegoldii</name>
    <dbReference type="NCBI Taxonomy" id="214856"/>
    <lineage>
        <taxon>Bacteria</taxon>
        <taxon>Pseudomonadati</taxon>
        <taxon>Bacteroidota</taxon>
        <taxon>Bacteroidia</taxon>
        <taxon>Bacteroidales</taxon>
        <taxon>Rikenellaceae</taxon>
        <taxon>Alistipes</taxon>
    </lineage>
</organism>
<dbReference type="EMBL" id="VVND01000016">
    <property type="protein sequence ID" value="KAA3158716.1"/>
    <property type="molecule type" value="Genomic_DNA"/>
</dbReference>
<gene>
    <name evidence="1" type="ORF">F2A26_10945</name>
    <name evidence="2" type="ORF">RVH17_00910</name>
</gene>
<reference evidence="2" key="2">
    <citation type="submission" date="2023-10" db="EMBL/GenBank/DDBJ databases">
        <title>Genome Sequence of the Bacteria from From Gut Wall in Crohn's Disease.</title>
        <authorList>
            <person name="Rodriguez-Palacios A."/>
        </authorList>
    </citation>
    <scope>NUCLEOTIDE SEQUENCE</scope>
    <source>
        <strain evidence="2">CavFT-hAR58</strain>
    </source>
</reference>
<evidence type="ECO:0000313" key="1">
    <source>
        <dbReference type="EMBL" id="KAA3158716.1"/>
    </source>
</evidence>
<dbReference type="Proteomes" id="UP001181347">
    <property type="component" value="Unassembled WGS sequence"/>
</dbReference>
<dbReference type="RefSeq" id="WP_130063945.1">
    <property type="nucleotide sequence ID" value="NZ_BAAFKU010000011.1"/>
</dbReference>
<proteinExistence type="predicted"/>
<dbReference type="EMBL" id="JAWDES010000003">
    <property type="protein sequence ID" value="MDU0258689.1"/>
    <property type="molecule type" value="Genomic_DNA"/>
</dbReference>
<reference evidence="1 3" key="1">
    <citation type="journal article" date="2019" name="Nat. Med.">
        <title>A library of human gut bacterial isolates paired with longitudinal multiomics data enables mechanistic microbiome research.</title>
        <authorList>
            <person name="Poyet M."/>
            <person name="Groussin M."/>
            <person name="Gibbons S.M."/>
            <person name="Avila-Pacheco J."/>
            <person name="Jiang X."/>
            <person name="Kearney S.M."/>
            <person name="Perrotta A.R."/>
            <person name="Berdy B."/>
            <person name="Zhao S."/>
            <person name="Lieberman T.D."/>
            <person name="Swanson P.K."/>
            <person name="Smith M."/>
            <person name="Roesemann S."/>
            <person name="Alexander J.E."/>
            <person name="Rich S.A."/>
            <person name="Livny J."/>
            <person name="Vlamakis H."/>
            <person name="Clish C."/>
            <person name="Bullock K."/>
            <person name="Deik A."/>
            <person name="Scott J."/>
            <person name="Pierce K.A."/>
            <person name="Xavier R.J."/>
            <person name="Alm E.J."/>
        </authorList>
    </citation>
    <scope>NUCLEOTIDE SEQUENCE [LARGE SCALE GENOMIC DNA]</scope>
    <source>
        <strain evidence="1 3">BIOML-A1</strain>
    </source>
</reference>
<accession>A0AAE4RVW3</accession>